<evidence type="ECO:0000256" key="1">
    <source>
        <dbReference type="ARBA" id="ARBA00007626"/>
    </source>
</evidence>
<dbReference type="AlphaFoldDB" id="A0A5J5AN14"/>
<dbReference type="InterPro" id="IPR011990">
    <property type="entry name" value="TPR-like_helical_dom_sf"/>
</dbReference>
<dbReference type="Gene3D" id="1.25.40.10">
    <property type="entry name" value="Tetratricopeptide repeat domain"/>
    <property type="match status" value="3"/>
</dbReference>
<dbReference type="Pfam" id="PF13041">
    <property type="entry name" value="PPR_2"/>
    <property type="match status" value="3"/>
</dbReference>
<evidence type="ECO:0000256" key="4">
    <source>
        <dbReference type="SAM" id="MobiDB-lite"/>
    </source>
</evidence>
<feature type="compositionally biased region" description="Low complexity" evidence="4">
    <location>
        <begin position="57"/>
        <end position="67"/>
    </location>
</feature>
<dbReference type="NCBIfam" id="TIGR00756">
    <property type="entry name" value="PPR"/>
    <property type="match status" value="5"/>
</dbReference>
<evidence type="ECO:0000313" key="6">
    <source>
        <dbReference type="Proteomes" id="UP000325577"/>
    </source>
</evidence>
<dbReference type="GO" id="GO:0048367">
    <property type="term" value="P:shoot system development"/>
    <property type="evidence" value="ECO:0007669"/>
    <property type="project" value="InterPro"/>
</dbReference>
<feature type="repeat" description="PPR" evidence="3">
    <location>
        <begin position="345"/>
        <end position="379"/>
    </location>
</feature>
<feature type="repeat" description="PPR" evidence="3">
    <location>
        <begin position="275"/>
        <end position="309"/>
    </location>
</feature>
<gene>
    <name evidence="5" type="ORF">F0562_006808</name>
</gene>
<dbReference type="InterPro" id="IPR002885">
    <property type="entry name" value="PPR_rpt"/>
</dbReference>
<accession>A0A5J5AN14</accession>
<name>A0A5J5AN14_9ASTE</name>
<dbReference type="InterPro" id="IPR050667">
    <property type="entry name" value="PPR-containing_protein"/>
</dbReference>
<evidence type="ECO:0000256" key="3">
    <source>
        <dbReference type="PROSITE-ProRule" id="PRU00708"/>
    </source>
</evidence>
<keyword evidence="6" id="KW-1185">Reference proteome</keyword>
<keyword evidence="2" id="KW-0677">Repeat</keyword>
<dbReference type="EMBL" id="CM018043">
    <property type="protein sequence ID" value="KAA8532050.1"/>
    <property type="molecule type" value="Genomic_DNA"/>
</dbReference>
<proteinExistence type="inferred from homology"/>
<dbReference type="PROSITE" id="PS51375">
    <property type="entry name" value="PPR"/>
    <property type="match status" value="6"/>
</dbReference>
<feature type="region of interest" description="Disordered" evidence="4">
    <location>
        <begin position="19"/>
        <end position="72"/>
    </location>
</feature>
<dbReference type="PANTHER" id="PTHR47939">
    <property type="entry name" value="MEMBRANE-ASSOCIATED SALT-INDUCIBLE PROTEIN-LIKE"/>
    <property type="match status" value="1"/>
</dbReference>
<feature type="repeat" description="PPR" evidence="3">
    <location>
        <begin position="204"/>
        <end position="234"/>
    </location>
</feature>
<feature type="repeat" description="PPR" evidence="3">
    <location>
        <begin position="380"/>
        <end position="414"/>
    </location>
</feature>
<feature type="repeat" description="PPR" evidence="3">
    <location>
        <begin position="310"/>
        <end position="344"/>
    </location>
</feature>
<dbReference type="GO" id="GO:0048364">
    <property type="term" value="P:root development"/>
    <property type="evidence" value="ECO:0007669"/>
    <property type="project" value="InterPro"/>
</dbReference>
<organism evidence="5 6">
    <name type="scientific">Nyssa sinensis</name>
    <dbReference type="NCBI Taxonomy" id="561372"/>
    <lineage>
        <taxon>Eukaryota</taxon>
        <taxon>Viridiplantae</taxon>
        <taxon>Streptophyta</taxon>
        <taxon>Embryophyta</taxon>
        <taxon>Tracheophyta</taxon>
        <taxon>Spermatophyta</taxon>
        <taxon>Magnoliopsida</taxon>
        <taxon>eudicotyledons</taxon>
        <taxon>Gunneridae</taxon>
        <taxon>Pentapetalae</taxon>
        <taxon>asterids</taxon>
        <taxon>Cornales</taxon>
        <taxon>Nyssaceae</taxon>
        <taxon>Nyssa</taxon>
    </lineage>
</organism>
<dbReference type="InterPro" id="IPR004320">
    <property type="entry name" value="BPS1_pln"/>
</dbReference>
<protein>
    <submittedName>
        <fullName evidence="5">Uncharacterized protein</fullName>
    </submittedName>
</protein>
<evidence type="ECO:0000313" key="5">
    <source>
        <dbReference type="EMBL" id="KAA8532050.1"/>
    </source>
</evidence>
<dbReference type="Pfam" id="PF03087">
    <property type="entry name" value="BPS1"/>
    <property type="match status" value="3"/>
</dbReference>
<dbReference type="OrthoDB" id="185373at2759"/>
<dbReference type="PANTHER" id="PTHR47939:SF13">
    <property type="entry name" value="OS03G0201400 PROTEIN"/>
    <property type="match status" value="1"/>
</dbReference>
<feature type="compositionally biased region" description="Low complexity" evidence="4">
    <location>
        <begin position="29"/>
        <end position="39"/>
    </location>
</feature>
<reference evidence="5 6" key="1">
    <citation type="submission" date="2019-09" db="EMBL/GenBank/DDBJ databases">
        <title>A chromosome-level genome assembly of the Chinese tupelo Nyssa sinensis.</title>
        <authorList>
            <person name="Yang X."/>
            <person name="Kang M."/>
            <person name="Yang Y."/>
            <person name="Xiong H."/>
            <person name="Wang M."/>
            <person name="Zhang Z."/>
            <person name="Wang Z."/>
            <person name="Wu H."/>
            <person name="Ma T."/>
            <person name="Liu J."/>
            <person name="Xi Z."/>
        </authorList>
    </citation>
    <scope>NUCLEOTIDE SEQUENCE [LARGE SCALE GENOMIC DNA]</scope>
    <source>
        <strain evidence="5">J267</strain>
        <tissue evidence="5">Leaf</tissue>
    </source>
</reference>
<feature type="compositionally biased region" description="Basic residues" evidence="4">
    <location>
        <begin position="40"/>
        <end position="54"/>
    </location>
</feature>
<feature type="repeat" description="PPR" evidence="3">
    <location>
        <begin position="240"/>
        <end position="274"/>
    </location>
</feature>
<comment type="similarity">
    <text evidence="1">Belongs to the PPR family. P subfamily.</text>
</comment>
<dbReference type="Proteomes" id="UP000325577">
    <property type="component" value="Linkage Group LG2"/>
</dbReference>
<sequence>MGKIPPSFRTARFPVISLLKNSSSVHPEQPQSSTPTPSQKPHHFRKNPSKKKPPKTPTTAQTLKPPTITFNSPNLSDAKTLFNSLVTSTTASPPDHKFFNSLLQSFATISTLNDSISLLRHMIKTYPSFSPDRSTYHILLSQACKSPDLSLSSVSQALNLMVTDGFSPDKVTTDIAIRNLCSAGREENAIELIKELSLKHSPPDTYTYNFLIRHLCKTRALSTVNSLIKEMRESFEIKPDLITYTIMIDHVCNSKNLREATRLLGVLAEEGFKPDRYVYNTIMKGYCMLSRGNEVLWVYKKMKEEGVEPDLVTYNTLIFGLSKSGRVKEAAKYLDVMAEMGHFPDAVTYTSLMNGMCREGNALGALALLEEMEAKGCIPNSCTYNTLLHGLCKRKLLERGIELFGVMKAGDMKLETGSYGTFVRELCRNVAEESQRTRTCYLTGPTPGWGCYDFLLLKQSKKFTWKVLQSPDQLYVASTAVPLSADTIQTGLIGLAKLYNCVEELVHSPLTQQALLQHQHRILVEEALEGSAGLLDSCSVARDLLLMMKEHVQDLQSVLRRKGGDLSIGSNISGYICFRKKLIKKDIAKILRALKQMENKMGSSALLDENHHLSMVIGVLREVTAVTICVFRSFLLFLSDSNLRTKPSGWSLISKLMPTRSVASERNPKIFNEVGRVDSALHSLHGCIQSNDAKVDVQMVRRRLETLDASIESLEAVLDCLFRLHPNSTKIETELNKLQRWAISSVSTTVLLTADTIQTGLVGLAELYNCVEELVHSPLTQQALLQHQHRIPVEEALEVSVGLLDSCGVARDLLLMMKEHVQDLRSALHRKGGDLSIGSNISAYICFRKKLIKKDIAKSLKTSEQMENKIGSSTLLASQTKRSGWSLISKLMLPRPVASERGQKILNEVGRVDSTLHSLHGCIQSNDAKVDVQMAQRRLQTLDVMLALKVLRLD</sequence>
<evidence type="ECO:0000256" key="2">
    <source>
        <dbReference type="ARBA" id="ARBA00022737"/>
    </source>
</evidence>